<feature type="compositionally biased region" description="Low complexity" evidence="1">
    <location>
        <begin position="364"/>
        <end position="430"/>
    </location>
</feature>
<dbReference type="GeneID" id="80896414"/>
<feature type="domain" description="WSC" evidence="3">
    <location>
        <begin position="43"/>
        <end position="134"/>
    </location>
</feature>
<dbReference type="InterPro" id="IPR002889">
    <property type="entry name" value="WSC_carb-bd"/>
</dbReference>
<dbReference type="RefSeq" id="XP_056053390.1">
    <property type="nucleotide sequence ID" value="XM_056196219.1"/>
</dbReference>
<feature type="compositionally biased region" description="Low complexity" evidence="1">
    <location>
        <begin position="144"/>
        <end position="163"/>
    </location>
</feature>
<feature type="region of interest" description="Disordered" evidence="1">
    <location>
        <begin position="141"/>
        <end position="163"/>
    </location>
</feature>
<keyword evidence="2" id="KW-0732">Signal</keyword>
<dbReference type="Pfam" id="PF01822">
    <property type="entry name" value="WSC"/>
    <property type="match status" value="1"/>
</dbReference>
<keyword evidence="5" id="KW-1185">Reference proteome</keyword>
<feature type="compositionally biased region" description="Pro residues" evidence="1">
    <location>
        <begin position="334"/>
        <end position="344"/>
    </location>
</feature>
<feature type="compositionally biased region" description="Basic and acidic residues" evidence="1">
    <location>
        <begin position="351"/>
        <end position="363"/>
    </location>
</feature>
<dbReference type="Proteomes" id="UP001144673">
    <property type="component" value="Chromosome 5"/>
</dbReference>
<accession>A0A9W8QBN2</accession>
<evidence type="ECO:0000313" key="5">
    <source>
        <dbReference type="Proteomes" id="UP001144673"/>
    </source>
</evidence>
<sequence>MRSSLAFILGAGSAMAQFTNSSMPMPVPTGAPDNKAFPNTVGEFKFLGCLTGTFPGFKKMASDDKMTLDLCAASCPSQIMGVVGKDCFCADTVDSSASKKDDKSKCNLPCPGMPEEHCGGMLSKMKRADVVPAGSAMTAYMREGGSSSSSSNGGSGGTTSKASSKTVTSTYVSTITSCPPSVTNCPVGSKTHKVVVETVAVCPQPKWHAKKIECHNNHCAPEYACEGKHCKHQRVICVDGKCHAEECNTNDWHKLVICKGKDCKYSQCKGAECDKKVVCYNGNCVVEQCYGKECDKNMVCKGDKCGWQSCKPGDASCKKEITCNGDDCKVRPNPTGPMPAPGPKPTQNKDQNNKDQNNKDQNNKDQNNNGQNNKGQNDKGQNNKGQNDNGQNKGQNDNGQNNNGQNKDQNNKGQNNNGQNKDTTTYGKPVTPTTIPVVAGGEKISFSVFAAVFGIFIMA</sequence>
<gene>
    <name evidence="4" type="ORF">LMH87_009255</name>
</gene>
<evidence type="ECO:0000313" key="4">
    <source>
        <dbReference type="EMBL" id="KAJ4152732.1"/>
    </source>
</evidence>
<feature type="signal peptide" evidence="2">
    <location>
        <begin position="1"/>
        <end position="16"/>
    </location>
</feature>
<dbReference type="PROSITE" id="PS51212">
    <property type="entry name" value="WSC"/>
    <property type="match status" value="1"/>
</dbReference>
<evidence type="ECO:0000256" key="1">
    <source>
        <dbReference type="SAM" id="MobiDB-lite"/>
    </source>
</evidence>
<comment type="caution">
    <text evidence="4">The sequence shown here is derived from an EMBL/GenBank/DDBJ whole genome shotgun (WGS) entry which is preliminary data.</text>
</comment>
<dbReference type="AlphaFoldDB" id="A0A9W8QBN2"/>
<dbReference type="SMART" id="SM00321">
    <property type="entry name" value="WSC"/>
    <property type="match status" value="1"/>
</dbReference>
<dbReference type="KEGG" id="amus:LMH87_009255"/>
<evidence type="ECO:0000259" key="3">
    <source>
        <dbReference type="PROSITE" id="PS51212"/>
    </source>
</evidence>
<dbReference type="EMBL" id="JAJHUN010000008">
    <property type="protein sequence ID" value="KAJ4152732.1"/>
    <property type="molecule type" value="Genomic_DNA"/>
</dbReference>
<organism evidence="4 5">
    <name type="scientific">Akanthomyces muscarius</name>
    <name type="common">Entomopathogenic fungus</name>
    <name type="synonym">Lecanicillium muscarium</name>
    <dbReference type="NCBI Taxonomy" id="2231603"/>
    <lineage>
        <taxon>Eukaryota</taxon>
        <taxon>Fungi</taxon>
        <taxon>Dikarya</taxon>
        <taxon>Ascomycota</taxon>
        <taxon>Pezizomycotina</taxon>
        <taxon>Sordariomycetes</taxon>
        <taxon>Hypocreomycetidae</taxon>
        <taxon>Hypocreales</taxon>
        <taxon>Cordycipitaceae</taxon>
        <taxon>Akanthomyces</taxon>
    </lineage>
</organism>
<evidence type="ECO:0000256" key="2">
    <source>
        <dbReference type="SAM" id="SignalP"/>
    </source>
</evidence>
<feature type="region of interest" description="Disordered" evidence="1">
    <location>
        <begin position="332"/>
        <end position="430"/>
    </location>
</feature>
<name>A0A9W8QBN2_AKAMU</name>
<protein>
    <recommendedName>
        <fullName evidence="3">WSC domain-containing protein</fullName>
    </recommendedName>
</protein>
<reference evidence="4" key="1">
    <citation type="journal article" date="2023" name="Access Microbiol">
        <title>De-novo genome assembly for Akanthomyces muscarius, a biocontrol agent of insect agricultural pests.</title>
        <authorList>
            <person name="Erdos Z."/>
            <person name="Studholme D.J."/>
            <person name="Raymond B."/>
            <person name="Sharma M."/>
        </authorList>
    </citation>
    <scope>NUCLEOTIDE SEQUENCE</scope>
    <source>
        <strain evidence="4">Ve6</strain>
    </source>
</reference>
<feature type="chain" id="PRO_5040860658" description="WSC domain-containing protein" evidence="2">
    <location>
        <begin position="17"/>
        <end position="459"/>
    </location>
</feature>
<proteinExistence type="predicted"/>